<comment type="caution">
    <text evidence="4">The sequence shown here is derived from an EMBL/GenBank/DDBJ whole genome shotgun (WGS) entry which is preliminary data.</text>
</comment>
<name>A0AB36I8Y4_CORGT</name>
<dbReference type="Gene3D" id="3.40.50.1370">
    <property type="entry name" value="Aspartate/ornithine carbamoyltransferase"/>
    <property type="match status" value="2"/>
</dbReference>
<sequence length="91" mass="9911">MRHPDTSVLQRLADADVIPVINAMTDVNHPCEVLSDLYVLSQETDSFTLRFLFVGADGNIARMAVSSESVWTQHDPQLPGRTASSRNAVAG</sequence>
<reference evidence="4 5" key="1">
    <citation type="submission" date="2015-12" db="EMBL/GenBank/DDBJ databases">
        <title>Genome sequence of Corynebacterium AS 1.542.</title>
        <authorList>
            <person name="Yang J."/>
            <person name="Yang S."/>
        </authorList>
    </citation>
    <scope>NUCLEOTIDE SEQUENCE [LARGE SCALE GENOMIC DNA]</scope>
    <source>
        <strain evidence="4 5">AS 1.542</strain>
    </source>
</reference>
<dbReference type="GO" id="GO:0016743">
    <property type="term" value="F:carboxyl- or carbamoyltransferase activity"/>
    <property type="evidence" value="ECO:0007669"/>
    <property type="project" value="InterPro"/>
</dbReference>
<evidence type="ECO:0000259" key="3">
    <source>
        <dbReference type="Pfam" id="PF02729"/>
    </source>
</evidence>
<dbReference type="InterPro" id="IPR006132">
    <property type="entry name" value="Asp/Orn_carbamoyltranf_P-bd"/>
</dbReference>
<evidence type="ECO:0000256" key="2">
    <source>
        <dbReference type="SAM" id="MobiDB-lite"/>
    </source>
</evidence>
<dbReference type="AlphaFoldDB" id="A0AB36I8Y4"/>
<dbReference type="GO" id="GO:0016597">
    <property type="term" value="F:amino acid binding"/>
    <property type="evidence" value="ECO:0007669"/>
    <property type="project" value="InterPro"/>
</dbReference>
<organism evidence="4 5">
    <name type="scientific">Corynebacterium glutamicum</name>
    <name type="common">Brevibacterium saccharolyticum</name>
    <dbReference type="NCBI Taxonomy" id="1718"/>
    <lineage>
        <taxon>Bacteria</taxon>
        <taxon>Bacillati</taxon>
        <taxon>Actinomycetota</taxon>
        <taxon>Actinomycetes</taxon>
        <taxon>Mycobacteriales</taxon>
        <taxon>Corynebacteriaceae</taxon>
        <taxon>Corynebacterium</taxon>
    </lineage>
</organism>
<evidence type="ECO:0000256" key="1">
    <source>
        <dbReference type="ARBA" id="ARBA00022679"/>
    </source>
</evidence>
<feature type="domain" description="Aspartate/ornithine carbamoyltransferase carbamoyl-P binding" evidence="3">
    <location>
        <begin position="1"/>
        <end position="41"/>
    </location>
</feature>
<gene>
    <name evidence="4" type="ORF">AUP69_04775</name>
</gene>
<proteinExistence type="predicted"/>
<evidence type="ECO:0000313" key="4">
    <source>
        <dbReference type="EMBL" id="OKX83087.1"/>
    </source>
</evidence>
<dbReference type="SUPFAM" id="SSF53671">
    <property type="entry name" value="Aspartate/ornithine carbamoyltransferase"/>
    <property type="match status" value="1"/>
</dbReference>
<dbReference type="GO" id="GO:0006520">
    <property type="term" value="P:amino acid metabolic process"/>
    <property type="evidence" value="ECO:0007669"/>
    <property type="project" value="InterPro"/>
</dbReference>
<protein>
    <recommendedName>
        <fullName evidence="3">Aspartate/ornithine carbamoyltransferase carbamoyl-P binding domain-containing protein</fullName>
    </recommendedName>
</protein>
<keyword evidence="1" id="KW-0808">Transferase</keyword>
<evidence type="ECO:0000313" key="5">
    <source>
        <dbReference type="Proteomes" id="UP000186091"/>
    </source>
</evidence>
<dbReference type="Proteomes" id="UP000186091">
    <property type="component" value="Unassembled WGS sequence"/>
</dbReference>
<dbReference type="Pfam" id="PF02729">
    <property type="entry name" value="OTCace_N"/>
    <property type="match status" value="1"/>
</dbReference>
<dbReference type="RefSeq" id="WP_011897012.1">
    <property type="nucleotide sequence ID" value="NZ_JAAOYN010000001.1"/>
</dbReference>
<feature type="region of interest" description="Disordered" evidence="2">
    <location>
        <begin position="71"/>
        <end position="91"/>
    </location>
</feature>
<dbReference type="EMBL" id="LOQT01000013">
    <property type="protein sequence ID" value="OKX83087.1"/>
    <property type="molecule type" value="Genomic_DNA"/>
</dbReference>
<feature type="compositionally biased region" description="Polar residues" evidence="2">
    <location>
        <begin position="82"/>
        <end position="91"/>
    </location>
</feature>
<dbReference type="InterPro" id="IPR036901">
    <property type="entry name" value="Asp/Orn_carbamoylTrfase_sf"/>
</dbReference>
<accession>A0AB36I8Y4</accession>